<dbReference type="RefSeq" id="WP_322621435.1">
    <property type="nucleotide sequence ID" value="NZ_VMNX01000326.1"/>
</dbReference>
<dbReference type="InterPro" id="IPR008928">
    <property type="entry name" value="6-hairpin_glycosidase_sf"/>
</dbReference>
<evidence type="ECO:0000259" key="2">
    <source>
        <dbReference type="Pfam" id="PF20736"/>
    </source>
</evidence>
<protein>
    <submittedName>
        <fullName evidence="4">Glycoside hydrolase family 127 protein</fullName>
    </submittedName>
</protein>
<dbReference type="Pfam" id="PF20736">
    <property type="entry name" value="Glyco_hydro127M"/>
    <property type="match status" value="1"/>
</dbReference>
<feature type="domain" description="Non-reducing end beta-L-arabinofuranosidase-like GH127 middle" evidence="2">
    <location>
        <begin position="431"/>
        <end position="526"/>
    </location>
</feature>
<dbReference type="GO" id="GO:0016787">
    <property type="term" value="F:hydrolase activity"/>
    <property type="evidence" value="ECO:0007669"/>
    <property type="project" value="UniProtKB-KW"/>
</dbReference>
<sequence length="655" mass="70556">MRENTTRPPVLPVAPTGGRLRPLGLDEVRITGGFWARRRHTNATATLGHCRDWMERVGWTGNFRAAAEGRIHRDRRGREFADSEIYKLLEAMAWEAGSGGAATTLDAESAMLTEAVASAQEPDGYLNTAFGRPGQQPRYSDLEWGHELYCHGHLIQAGVAQARARGEGELTKIARRAADHICATFGRGGIEGVCGHPGIETALVELARLTGEQRYLDQAALFVDRRGHQALADIEFGRAYYQDDVPVRDATVLRGHAVRALYLAAGAVDVAVETGDDALLAAVVRQWEAAVARRTYLTGGMGSHHRDESFGDDFVLPPDRAYSETCAAVASVMLSWRLLLATGEPRFADLAERTLFNVVATSPSADGRAFFYANTLHRRTRGAVPAADADSPRAESSLRAPWFAVSCCPTNVARTLAQLPAYLATVDDHGVQLHQYADAEIATSLAGGQGVALRVRTDYPSGGTVAVRVVRSPDRPWTLSLRVPEWAAGATASLVGPDGTRSAVPPGTAEVTRVFRPGDEVRLELPVTPRWVVADPRVDAVRGTVAVQRGPLVYCAESVDLPDGREVDAVRVDPSAEPEDGPGDAGGTVVVAGEIGATPERSDDAAWPYEPLDRPTARAADRTGIVLVPYHSWANRGPSTMRVWLPTAEPRTTEP</sequence>
<dbReference type="Pfam" id="PF07944">
    <property type="entry name" value="Beta-AFase-like_GH127_cat"/>
    <property type="match status" value="1"/>
</dbReference>
<dbReference type="GO" id="GO:0005975">
    <property type="term" value="P:carbohydrate metabolic process"/>
    <property type="evidence" value="ECO:0007669"/>
    <property type="project" value="InterPro"/>
</dbReference>
<dbReference type="SUPFAM" id="SSF48208">
    <property type="entry name" value="Six-hairpin glycosidases"/>
    <property type="match status" value="1"/>
</dbReference>
<accession>A0A5N8X5U4</accession>
<reference evidence="4 5" key="1">
    <citation type="submission" date="2019-09" db="EMBL/GenBank/DDBJ databases">
        <authorList>
            <person name="Duangmal K."/>
            <person name="Teo W.F.A."/>
            <person name="Lipun K."/>
        </authorList>
    </citation>
    <scope>NUCLEOTIDE SEQUENCE [LARGE SCALE GENOMIC DNA]</scope>
    <source>
        <strain evidence="4 5">K1PN6</strain>
    </source>
</reference>
<dbReference type="InterPro" id="IPR049049">
    <property type="entry name" value="Beta-AFase-like_GH127_C"/>
</dbReference>
<dbReference type="Pfam" id="PF20737">
    <property type="entry name" value="Glyco_hydro127C"/>
    <property type="match status" value="1"/>
</dbReference>
<evidence type="ECO:0000313" key="4">
    <source>
        <dbReference type="EMBL" id="MPY54839.1"/>
    </source>
</evidence>
<feature type="domain" description="Non-reducing end beta-L-arabinofuranosidase-like GH127 catalytic" evidence="1">
    <location>
        <begin position="27"/>
        <end position="420"/>
    </location>
</feature>
<evidence type="ECO:0000259" key="1">
    <source>
        <dbReference type="Pfam" id="PF07944"/>
    </source>
</evidence>
<dbReference type="AlphaFoldDB" id="A0A5N8X5U4"/>
<keyword evidence="4" id="KW-0378">Hydrolase</keyword>
<proteinExistence type="predicted"/>
<evidence type="ECO:0000313" key="5">
    <source>
        <dbReference type="Proteomes" id="UP000373149"/>
    </source>
</evidence>
<dbReference type="PANTHER" id="PTHR43465">
    <property type="entry name" value="DUF1680 DOMAIN PROTEIN (AFU_ORTHOLOGUE AFUA_1G08910)"/>
    <property type="match status" value="1"/>
</dbReference>
<comment type="caution">
    <text evidence="4">The sequence shown here is derived from an EMBL/GenBank/DDBJ whole genome shotgun (WGS) entry which is preliminary data.</text>
</comment>
<dbReference type="Proteomes" id="UP000373149">
    <property type="component" value="Unassembled WGS sequence"/>
</dbReference>
<name>A0A5N8X5U4_9ACTN</name>
<dbReference type="InterPro" id="IPR012878">
    <property type="entry name" value="Beta-AFase-like_GH127_cat"/>
</dbReference>
<dbReference type="EMBL" id="VMNX01000326">
    <property type="protein sequence ID" value="MPY54839.1"/>
    <property type="molecule type" value="Genomic_DNA"/>
</dbReference>
<dbReference type="InterPro" id="IPR049046">
    <property type="entry name" value="Beta-AFase-like_GH127_middle"/>
</dbReference>
<dbReference type="InterPro" id="IPR049174">
    <property type="entry name" value="Beta-AFase-like"/>
</dbReference>
<organism evidence="4 5">
    <name type="scientific">Streptomyces acidicola</name>
    <dbReference type="NCBI Taxonomy" id="2596892"/>
    <lineage>
        <taxon>Bacteria</taxon>
        <taxon>Bacillati</taxon>
        <taxon>Actinomycetota</taxon>
        <taxon>Actinomycetes</taxon>
        <taxon>Kitasatosporales</taxon>
        <taxon>Streptomycetaceae</taxon>
        <taxon>Streptomyces</taxon>
    </lineage>
</organism>
<keyword evidence="5" id="KW-1185">Reference proteome</keyword>
<dbReference type="PANTHER" id="PTHR43465:SF2">
    <property type="entry name" value="DUF1680 DOMAIN PROTEIN (AFU_ORTHOLOGUE AFUA_1G08910)"/>
    <property type="match status" value="1"/>
</dbReference>
<evidence type="ECO:0000259" key="3">
    <source>
        <dbReference type="Pfam" id="PF20737"/>
    </source>
</evidence>
<feature type="domain" description="Non-reducing end beta-L-arabinofuranosidase-like GH127 C-terminal" evidence="3">
    <location>
        <begin position="529"/>
        <end position="646"/>
    </location>
</feature>
<gene>
    <name evidence="4" type="ORF">FPZ41_42320</name>
</gene>